<dbReference type="GO" id="GO:0016020">
    <property type="term" value="C:membrane"/>
    <property type="evidence" value="ECO:0007669"/>
    <property type="project" value="UniProtKB-SubCell"/>
</dbReference>
<feature type="transmembrane region" description="Helical" evidence="12">
    <location>
        <begin position="200"/>
        <end position="219"/>
    </location>
</feature>
<comment type="pathway">
    <text evidence="11">Porphyrin-containing compound metabolism.</text>
</comment>
<dbReference type="Pfam" id="PF02628">
    <property type="entry name" value="COX15-CtaA"/>
    <property type="match status" value="1"/>
</dbReference>
<evidence type="ECO:0000313" key="13">
    <source>
        <dbReference type="EMBL" id="SNX47759.1"/>
    </source>
</evidence>
<keyword evidence="8" id="KW-0350">Heme biosynthesis</keyword>
<keyword evidence="3 12" id="KW-0812">Transmembrane</keyword>
<evidence type="ECO:0000256" key="7">
    <source>
        <dbReference type="ARBA" id="ARBA00023004"/>
    </source>
</evidence>
<evidence type="ECO:0000256" key="6">
    <source>
        <dbReference type="ARBA" id="ARBA00023002"/>
    </source>
</evidence>
<evidence type="ECO:0000256" key="2">
    <source>
        <dbReference type="ARBA" id="ARBA00022475"/>
    </source>
</evidence>
<evidence type="ECO:0000256" key="1">
    <source>
        <dbReference type="ARBA" id="ARBA00004141"/>
    </source>
</evidence>
<evidence type="ECO:0000256" key="12">
    <source>
        <dbReference type="SAM" id="Phobius"/>
    </source>
</evidence>
<comment type="subcellular location">
    <subcellularLocation>
        <location evidence="1">Membrane</location>
        <topology evidence="1">Multi-pass membrane protein</topology>
    </subcellularLocation>
</comment>
<feature type="transmembrane region" description="Helical" evidence="12">
    <location>
        <begin position="101"/>
        <end position="122"/>
    </location>
</feature>
<dbReference type="AlphaFoldDB" id="A0A240EHU5"/>
<organism evidence="13 14">
    <name type="scientific">Vibrio thalassae</name>
    <dbReference type="NCBI Taxonomy" id="1243014"/>
    <lineage>
        <taxon>Bacteria</taxon>
        <taxon>Pseudomonadati</taxon>
        <taxon>Pseudomonadota</taxon>
        <taxon>Gammaproteobacteria</taxon>
        <taxon>Vibrionales</taxon>
        <taxon>Vibrionaceae</taxon>
        <taxon>Vibrio</taxon>
    </lineage>
</organism>
<sequence length="388" mass="42588">MRLINLVKGAVILTVVVIAMGAYTRLADAGLGCPDWPGCYGHLTVPSNSVDVAVANTLFPERAVEPYKAWLEMIHRYLAGTLGLVVFAITYLALRNERSRLGGALPVSLSLVIVFQAALGMWTVTLKLMPIVVMGHLLGGFTMFSLLFYTYLKLRPNTIATRWTKETESQKERSTAFEPKVVKPKTVTTEPRIIGTRLKLLACLALIATIFQIILGGWVSSNYAAVVCTSLPICEGEWGRYLDFKTAFTPVHFGFDNYEFGVLDYAARMTIHVSHRFGAIVVTLLVGVLGLSLLKHRQSALRKVGVLLLGLLVIQLVLGVSNVVFHLPLLVAVTHNLGAALLLLSLIQTNYIIRNIRYPQAEKPTLTIIESKIPTGRMKASGDKESSL</sequence>
<evidence type="ECO:0000256" key="3">
    <source>
        <dbReference type="ARBA" id="ARBA00022692"/>
    </source>
</evidence>
<name>A0A240EHU5_9VIBR</name>
<dbReference type="Proteomes" id="UP000219336">
    <property type="component" value="Unassembled WGS sequence"/>
</dbReference>
<feature type="transmembrane region" description="Helical" evidence="12">
    <location>
        <begin position="333"/>
        <end position="353"/>
    </location>
</feature>
<keyword evidence="2" id="KW-1003">Cell membrane</keyword>
<keyword evidence="7" id="KW-0408">Iron</keyword>
<dbReference type="PANTHER" id="PTHR35457:SF1">
    <property type="entry name" value="HEME A SYNTHASE"/>
    <property type="match status" value="1"/>
</dbReference>
<keyword evidence="14" id="KW-1185">Reference proteome</keyword>
<feature type="transmembrane region" description="Helical" evidence="12">
    <location>
        <begin position="7"/>
        <end position="26"/>
    </location>
</feature>
<evidence type="ECO:0000256" key="10">
    <source>
        <dbReference type="ARBA" id="ARBA00023157"/>
    </source>
</evidence>
<gene>
    <name evidence="13" type="primary">ctaA</name>
    <name evidence="13" type="ORF">VTH8203_01374</name>
</gene>
<feature type="transmembrane region" description="Helical" evidence="12">
    <location>
        <begin position="277"/>
        <end position="294"/>
    </location>
</feature>
<keyword evidence="4" id="KW-0479">Metal-binding</keyword>
<evidence type="ECO:0000256" key="5">
    <source>
        <dbReference type="ARBA" id="ARBA00022989"/>
    </source>
</evidence>
<feature type="transmembrane region" description="Helical" evidence="12">
    <location>
        <begin position="128"/>
        <end position="152"/>
    </location>
</feature>
<dbReference type="GO" id="GO:0016491">
    <property type="term" value="F:oxidoreductase activity"/>
    <property type="evidence" value="ECO:0007669"/>
    <property type="project" value="UniProtKB-KW"/>
</dbReference>
<keyword evidence="10" id="KW-1015">Disulfide bond</keyword>
<dbReference type="PANTHER" id="PTHR35457">
    <property type="entry name" value="HEME A SYNTHASE"/>
    <property type="match status" value="1"/>
</dbReference>
<dbReference type="GO" id="GO:0046872">
    <property type="term" value="F:metal ion binding"/>
    <property type="evidence" value="ECO:0007669"/>
    <property type="project" value="UniProtKB-KW"/>
</dbReference>
<dbReference type="OrthoDB" id="1447144at2"/>
<keyword evidence="5 12" id="KW-1133">Transmembrane helix</keyword>
<evidence type="ECO:0000313" key="14">
    <source>
        <dbReference type="Proteomes" id="UP000219336"/>
    </source>
</evidence>
<keyword evidence="9 12" id="KW-0472">Membrane</keyword>
<feature type="transmembrane region" description="Helical" evidence="12">
    <location>
        <begin position="306"/>
        <end position="327"/>
    </location>
</feature>
<protein>
    <submittedName>
        <fullName evidence="13">Heme A synthase</fullName>
    </submittedName>
</protein>
<feature type="transmembrane region" description="Helical" evidence="12">
    <location>
        <begin position="74"/>
        <end position="94"/>
    </location>
</feature>
<reference evidence="14" key="1">
    <citation type="submission" date="2016-06" db="EMBL/GenBank/DDBJ databases">
        <authorList>
            <person name="Rodrigo-Torres L."/>
            <person name="Arahal R.D."/>
            <person name="Lucena T."/>
        </authorList>
    </citation>
    <scope>NUCLEOTIDE SEQUENCE [LARGE SCALE GENOMIC DNA]</scope>
    <source>
        <strain evidence="14">CECT8203</strain>
    </source>
</reference>
<dbReference type="GO" id="GO:0006784">
    <property type="term" value="P:heme A biosynthetic process"/>
    <property type="evidence" value="ECO:0007669"/>
    <property type="project" value="InterPro"/>
</dbReference>
<proteinExistence type="predicted"/>
<evidence type="ECO:0000256" key="9">
    <source>
        <dbReference type="ARBA" id="ARBA00023136"/>
    </source>
</evidence>
<dbReference type="EMBL" id="OANU01000013">
    <property type="protein sequence ID" value="SNX47759.1"/>
    <property type="molecule type" value="Genomic_DNA"/>
</dbReference>
<evidence type="ECO:0000256" key="4">
    <source>
        <dbReference type="ARBA" id="ARBA00022723"/>
    </source>
</evidence>
<accession>A0A240EHU5</accession>
<keyword evidence="6" id="KW-0560">Oxidoreductase</keyword>
<dbReference type="InterPro" id="IPR003780">
    <property type="entry name" value="COX15/CtaA_fam"/>
</dbReference>
<dbReference type="InterPro" id="IPR050450">
    <property type="entry name" value="COX15/CtaA_HemeA_synthase"/>
</dbReference>
<evidence type="ECO:0000256" key="8">
    <source>
        <dbReference type="ARBA" id="ARBA00023133"/>
    </source>
</evidence>
<evidence type="ECO:0000256" key="11">
    <source>
        <dbReference type="ARBA" id="ARBA00023444"/>
    </source>
</evidence>